<dbReference type="PANTHER" id="PTHR43300:SF11">
    <property type="entry name" value="ACETYLTRANSFERASE RV3034C-RELATED"/>
    <property type="match status" value="1"/>
</dbReference>
<evidence type="ECO:0000256" key="3">
    <source>
        <dbReference type="ARBA" id="ARBA00022737"/>
    </source>
</evidence>
<proteinExistence type="inferred from homology"/>
<evidence type="ECO:0000313" key="6">
    <source>
        <dbReference type="Proteomes" id="UP001559025"/>
    </source>
</evidence>
<reference evidence="5 6" key="1">
    <citation type="submission" date="2024-01" db="EMBL/GenBank/DDBJ databases">
        <title>New evidence supports the origin of RcGTA from prophage.</title>
        <authorList>
            <person name="Xu Y."/>
            <person name="Liu B."/>
            <person name="Chen F."/>
        </authorList>
    </citation>
    <scope>NUCLEOTIDE SEQUENCE [LARGE SCALE GENOMIC DNA]</scope>
    <source>
        <strain evidence="5 6">CBW1107-2</strain>
    </source>
</reference>
<keyword evidence="2 5" id="KW-0808">Transferase</keyword>
<organism evidence="5 6">
    <name type="scientific">Neoaquamicrobium sediminum</name>
    <dbReference type="NCBI Taxonomy" id="1849104"/>
    <lineage>
        <taxon>Bacteria</taxon>
        <taxon>Pseudomonadati</taxon>
        <taxon>Pseudomonadota</taxon>
        <taxon>Alphaproteobacteria</taxon>
        <taxon>Hyphomicrobiales</taxon>
        <taxon>Phyllobacteriaceae</taxon>
        <taxon>Neoaquamicrobium</taxon>
    </lineage>
</organism>
<dbReference type="EC" id="2.3.1.-" evidence="5"/>
<dbReference type="InterPro" id="IPR001451">
    <property type="entry name" value="Hexapep"/>
</dbReference>
<dbReference type="SUPFAM" id="SSF51161">
    <property type="entry name" value="Trimeric LpxA-like enzymes"/>
    <property type="match status" value="1"/>
</dbReference>
<evidence type="ECO:0000256" key="1">
    <source>
        <dbReference type="ARBA" id="ARBA00007274"/>
    </source>
</evidence>
<comment type="caution">
    <text evidence="5">The sequence shown here is derived from an EMBL/GenBank/DDBJ whole genome shotgun (WGS) entry which is preliminary data.</text>
</comment>
<keyword evidence="4 5" id="KW-0012">Acyltransferase</keyword>
<dbReference type="Pfam" id="PF00132">
    <property type="entry name" value="Hexapep"/>
    <property type="match status" value="1"/>
</dbReference>
<keyword evidence="6" id="KW-1185">Reference proteome</keyword>
<dbReference type="PANTHER" id="PTHR43300">
    <property type="entry name" value="ACETYLTRANSFERASE"/>
    <property type="match status" value="1"/>
</dbReference>
<gene>
    <name evidence="5" type="ORF">V1479_24330</name>
</gene>
<evidence type="ECO:0000313" key="5">
    <source>
        <dbReference type="EMBL" id="MEX4010442.1"/>
    </source>
</evidence>
<dbReference type="PROSITE" id="PS00101">
    <property type="entry name" value="HEXAPEP_TRANSFERASES"/>
    <property type="match status" value="1"/>
</dbReference>
<keyword evidence="3" id="KW-0677">Repeat</keyword>
<sequence length="217" mass="23425">MTSADRKTQLTAAGLKLGGTRIPAAPFIFEAPAMLGEVECAHTVVMGRHSYMNSGLVRSATEIGRYCSIGRDVTIGTGTHDHTLLSTSPALAAPDRNVVKYADAVRRKRVVIEHDVWIGDRAIIMTGVTVGTGAIIAAGAIVTKDVTPYSIVGGIPAAPIRERFPADLVEPLLKSRWWEVPQRLLLDLPFTDVPAFCEAIVGYDGPRETFPHKPTRI</sequence>
<dbReference type="InterPro" id="IPR011004">
    <property type="entry name" value="Trimer_LpxA-like_sf"/>
</dbReference>
<name>A0ABV3X0H2_9HYPH</name>
<dbReference type="InterPro" id="IPR050179">
    <property type="entry name" value="Trans_hexapeptide_repeat"/>
</dbReference>
<dbReference type="RefSeq" id="WP_368805127.1">
    <property type="nucleotide sequence ID" value="NZ_JAZHFV010000013.1"/>
</dbReference>
<comment type="similarity">
    <text evidence="1">Belongs to the transferase hexapeptide repeat family.</text>
</comment>
<protein>
    <submittedName>
        <fullName evidence="5">CatB-related O-acetyltransferase</fullName>
        <ecNumber evidence="5">2.3.1.-</ecNumber>
    </submittedName>
</protein>
<evidence type="ECO:0000256" key="4">
    <source>
        <dbReference type="ARBA" id="ARBA00023315"/>
    </source>
</evidence>
<dbReference type="CDD" id="cd03349">
    <property type="entry name" value="LbH_XAT"/>
    <property type="match status" value="1"/>
</dbReference>
<dbReference type="InterPro" id="IPR018357">
    <property type="entry name" value="Hexapep_transf_CS"/>
</dbReference>
<evidence type="ECO:0000256" key="2">
    <source>
        <dbReference type="ARBA" id="ARBA00022679"/>
    </source>
</evidence>
<dbReference type="EMBL" id="JAZHFV010000013">
    <property type="protein sequence ID" value="MEX4010442.1"/>
    <property type="molecule type" value="Genomic_DNA"/>
</dbReference>
<dbReference type="GO" id="GO:0016746">
    <property type="term" value="F:acyltransferase activity"/>
    <property type="evidence" value="ECO:0007669"/>
    <property type="project" value="UniProtKB-KW"/>
</dbReference>
<accession>A0ABV3X0H2</accession>
<dbReference type="Proteomes" id="UP001559025">
    <property type="component" value="Unassembled WGS sequence"/>
</dbReference>
<dbReference type="Gene3D" id="2.160.10.10">
    <property type="entry name" value="Hexapeptide repeat proteins"/>
    <property type="match status" value="1"/>
</dbReference>